<organism evidence="1 2">
    <name type="scientific">Trichonephila clavipes</name>
    <name type="common">Golden silk orbweaver</name>
    <name type="synonym">Nephila clavipes</name>
    <dbReference type="NCBI Taxonomy" id="2585209"/>
    <lineage>
        <taxon>Eukaryota</taxon>
        <taxon>Metazoa</taxon>
        <taxon>Ecdysozoa</taxon>
        <taxon>Arthropoda</taxon>
        <taxon>Chelicerata</taxon>
        <taxon>Arachnida</taxon>
        <taxon>Araneae</taxon>
        <taxon>Araneomorphae</taxon>
        <taxon>Entelegynae</taxon>
        <taxon>Araneoidea</taxon>
        <taxon>Nephilidae</taxon>
        <taxon>Trichonephila</taxon>
    </lineage>
</organism>
<gene>
    <name evidence="1" type="primary">NCL1_14049</name>
    <name evidence="1" type="ORF">TNCV_3875871</name>
</gene>
<evidence type="ECO:0000313" key="1">
    <source>
        <dbReference type="EMBL" id="GFY18899.1"/>
    </source>
</evidence>
<sequence>MDVLRTVHSAVNGVECYAEATNDALQTMCCATVRDVIERSVTAMRTIRLSLREVMHGGGCDRPRRFIVPSCIKRSNIRITVAWFRPTRLLIYLKDNPQSR</sequence>
<evidence type="ECO:0000313" key="2">
    <source>
        <dbReference type="Proteomes" id="UP000887159"/>
    </source>
</evidence>
<dbReference type="Proteomes" id="UP000887159">
    <property type="component" value="Unassembled WGS sequence"/>
</dbReference>
<accession>A0A8X6SRY5</accession>
<comment type="caution">
    <text evidence="1">The sequence shown here is derived from an EMBL/GenBank/DDBJ whole genome shotgun (WGS) entry which is preliminary data.</text>
</comment>
<proteinExistence type="predicted"/>
<keyword evidence="2" id="KW-1185">Reference proteome</keyword>
<name>A0A8X6SRY5_TRICX</name>
<dbReference type="AlphaFoldDB" id="A0A8X6SRY5"/>
<dbReference type="EMBL" id="BMAU01021350">
    <property type="protein sequence ID" value="GFY18899.1"/>
    <property type="molecule type" value="Genomic_DNA"/>
</dbReference>
<protein>
    <submittedName>
        <fullName evidence="1">Uncharacterized protein</fullName>
    </submittedName>
</protein>
<reference evidence="1" key="1">
    <citation type="submission" date="2020-08" db="EMBL/GenBank/DDBJ databases">
        <title>Multicomponent nature underlies the extraordinary mechanical properties of spider dragline silk.</title>
        <authorList>
            <person name="Kono N."/>
            <person name="Nakamura H."/>
            <person name="Mori M."/>
            <person name="Yoshida Y."/>
            <person name="Ohtoshi R."/>
            <person name="Malay A.D."/>
            <person name="Moran D.A.P."/>
            <person name="Tomita M."/>
            <person name="Numata K."/>
            <person name="Arakawa K."/>
        </authorList>
    </citation>
    <scope>NUCLEOTIDE SEQUENCE</scope>
</reference>